<comment type="caution">
    <text evidence="1">The sequence shown here is derived from an EMBL/GenBank/DDBJ whole genome shotgun (WGS) entry which is preliminary data.</text>
</comment>
<dbReference type="EMBL" id="LKBA01000004">
    <property type="protein sequence ID" value="KPN64252.1"/>
    <property type="molecule type" value="Genomic_DNA"/>
</dbReference>
<dbReference type="Proteomes" id="UP000050471">
    <property type="component" value="Unassembled WGS sequence"/>
</dbReference>
<dbReference type="PIRSF" id="PIRSF020481">
    <property type="entry name" value="BAP"/>
    <property type="match status" value="1"/>
</dbReference>
<evidence type="ECO:0000313" key="1">
    <source>
        <dbReference type="EMBL" id="KPN64252.1"/>
    </source>
</evidence>
<gene>
    <name evidence="1" type="ORF">AKJ29_16590</name>
</gene>
<sequence>MSEYSAVDISKFHFPETVEILSIDDEFERLKSIFLEEFPEAAEELEIKTEPLYNQFRLLASESVRAKAKANDDARQNTLAHSWGTGTDNFAFNLGVVRVDGESDDNLKGRAILAQEKLSTAGPEGMYVAHAIDAAPNDVKGVKPIKVNNDGLCRIYILAQTGSGIPTGELLAQIHAYVEERIPLCSSLETVSAEVPEYTIEAELRFYPGTDRATALADCRASLETFTVKQHALGRDITLHGIQGALADPRVQNAIIAAPVADIVCSDHQAAYCSGITLTDGGYAL</sequence>
<accession>A0A0P7JS55</accession>
<keyword evidence="2" id="KW-1185">Reference proteome</keyword>
<dbReference type="RefSeq" id="WP_055188315.1">
    <property type="nucleotide sequence ID" value="NZ_FPBS01000001.1"/>
</dbReference>
<dbReference type="OrthoDB" id="9793802at2"/>
<dbReference type="AlphaFoldDB" id="A0A0P7JS55"/>
<dbReference type="InterPro" id="IPR014507">
    <property type="entry name" value="Baseplate_assembly_J_pred"/>
</dbReference>
<proteinExistence type="predicted"/>
<dbReference type="STRING" id="154981.AKJ29_16590"/>
<protein>
    <submittedName>
        <fullName evidence="1">Uncharacterized protein</fullName>
    </submittedName>
</protein>
<evidence type="ECO:0000313" key="2">
    <source>
        <dbReference type="Proteomes" id="UP000050471"/>
    </source>
</evidence>
<name>A0A0P7JS55_9RHOB</name>
<reference evidence="1 2" key="1">
    <citation type="submission" date="2015-09" db="EMBL/GenBank/DDBJ databases">
        <title>Draft genome sequence of Aliiroseovarius crassostreae CV919-312TSm, the causative agent of Roseovarius Oyster Disease (formerly Juvenile Oyster Disease).</title>
        <authorList>
            <person name="Kessner L."/>
            <person name="Spinard E."/>
            <person name="Nelson D."/>
        </authorList>
    </citation>
    <scope>NUCLEOTIDE SEQUENCE [LARGE SCALE GENOMIC DNA]</scope>
    <source>
        <strain evidence="1 2">CV919-312</strain>
    </source>
</reference>
<organism evidence="1 2">
    <name type="scientific">Aliiroseovarius crassostreae</name>
    <dbReference type="NCBI Taxonomy" id="154981"/>
    <lineage>
        <taxon>Bacteria</taxon>
        <taxon>Pseudomonadati</taxon>
        <taxon>Pseudomonadota</taxon>
        <taxon>Alphaproteobacteria</taxon>
        <taxon>Rhodobacterales</taxon>
        <taxon>Paracoccaceae</taxon>
        <taxon>Aliiroseovarius</taxon>
    </lineage>
</organism>